<dbReference type="Proteomes" id="UP000243499">
    <property type="component" value="Chromosome 8"/>
</dbReference>
<sequence>MPTGNCSQLTRTRLADDVITYSSRFKGYLPRHSMLDRFSPCQAEVAPSPTASACCCAGQNKVQSSPARSIKNEI</sequence>
<proteinExistence type="predicted"/>
<gene>
    <name evidence="1" type="ORF">PAHAL_8G048900</name>
</gene>
<dbReference type="AlphaFoldDB" id="A0A2S3ICZ9"/>
<evidence type="ECO:0000313" key="1">
    <source>
        <dbReference type="EMBL" id="PAN41612.2"/>
    </source>
</evidence>
<dbReference type="EMBL" id="CM008053">
    <property type="protein sequence ID" value="PAN41612.2"/>
    <property type="molecule type" value="Genomic_DNA"/>
</dbReference>
<protein>
    <submittedName>
        <fullName evidence="1">Uncharacterized protein</fullName>
    </submittedName>
</protein>
<accession>A0A2S3ICZ9</accession>
<organism evidence="1">
    <name type="scientific">Panicum hallii</name>
    <dbReference type="NCBI Taxonomy" id="206008"/>
    <lineage>
        <taxon>Eukaryota</taxon>
        <taxon>Viridiplantae</taxon>
        <taxon>Streptophyta</taxon>
        <taxon>Embryophyta</taxon>
        <taxon>Tracheophyta</taxon>
        <taxon>Spermatophyta</taxon>
        <taxon>Magnoliopsida</taxon>
        <taxon>Liliopsida</taxon>
        <taxon>Poales</taxon>
        <taxon>Poaceae</taxon>
        <taxon>PACMAD clade</taxon>
        <taxon>Panicoideae</taxon>
        <taxon>Panicodae</taxon>
        <taxon>Paniceae</taxon>
        <taxon>Panicinae</taxon>
        <taxon>Panicum</taxon>
        <taxon>Panicum sect. Panicum</taxon>
    </lineage>
</organism>
<reference evidence="1" key="1">
    <citation type="submission" date="2018-04" db="EMBL/GenBank/DDBJ databases">
        <title>WGS assembly of Panicum hallii.</title>
        <authorList>
            <person name="Lovell J."/>
            <person name="Jenkins J."/>
            <person name="Lowry D."/>
            <person name="Mamidi S."/>
            <person name="Sreedasyam A."/>
            <person name="Weng X."/>
            <person name="Barry K."/>
            <person name="Bonette J."/>
            <person name="Campitelli B."/>
            <person name="Daum C."/>
            <person name="Gordon S."/>
            <person name="Gould B."/>
            <person name="Lipzen A."/>
            <person name="Macqueen A."/>
            <person name="Palacio-Mejia J."/>
            <person name="Plott C."/>
            <person name="Shakirov E."/>
            <person name="Shu S."/>
            <person name="Yoshinaga Y."/>
            <person name="Zane M."/>
            <person name="Rokhsar D."/>
            <person name="Grimwood J."/>
            <person name="Schmutz J."/>
            <person name="Juenger T."/>
        </authorList>
    </citation>
    <scope>NUCLEOTIDE SEQUENCE [LARGE SCALE GENOMIC DNA]</scope>
    <source>
        <strain evidence="1">FIL2</strain>
    </source>
</reference>
<name>A0A2S3ICZ9_9POAL</name>
<dbReference type="Gramene" id="PAN41612">
    <property type="protein sequence ID" value="PAN41612"/>
    <property type="gene ID" value="PAHAL_8G048900"/>
</dbReference>